<keyword evidence="1" id="KW-0175">Coiled coil</keyword>
<comment type="caution">
    <text evidence="2">The sequence shown here is derived from an EMBL/GenBank/DDBJ whole genome shotgun (WGS) entry which is preliminary data.</text>
</comment>
<evidence type="ECO:0000313" key="3">
    <source>
        <dbReference type="Proteomes" id="UP000659388"/>
    </source>
</evidence>
<evidence type="ECO:0000313" key="2">
    <source>
        <dbReference type="EMBL" id="MBL3658356.1"/>
    </source>
</evidence>
<protein>
    <submittedName>
        <fullName evidence="2">Uncharacterized protein</fullName>
    </submittedName>
</protein>
<sequence length="72" mass="8459">MANTMGPEEMLINQIELLTAEEEKLERLYQTYSNKKKVKMHLDEVRSKKSRLYKLCSIMGVSNFKIVNTTFD</sequence>
<reference evidence="2" key="1">
    <citation type="submission" date="2021-01" db="EMBL/GenBank/DDBJ databases">
        <title>Fulvivirga kasyanovii gen. nov., sp nov., a novel member of the phylum Bacteroidetes isolated from seawater in a mussel farm.</title>
        <authorList>
            <person name="Zhao L.-H."/>
            <person name="Wang Z.-J."/>
        </authorList>
    </citation>
    <scope>NUCLEOTIDE SEQUENCE</scope>
    <source>
        <strain evidence="2">2943</strain>
    </source>
</reference>
<dbReference type="RefSeq" id="WP_202246148.1">
    <property type="nucleotide sequence ID" value="NZ_JAESIY010000012.1"/>
</dbReference>
<name>A0A937F8N4_9BACT</name>
<feature type="coiled-coil region" evidence="1">
    <location>
        <begin position="8"/>
        <end position="35"/>
    </location>
</feature>
<dbReference type="AlphaFoldDB" id="A0A937F8N4"/>
<accession>A0A937F8N4</accession>
<proteinExistence type="predicted"/>
<keyword evidence="3" id="KW-1185">Reference proteome</keyword>
<gene>
    <name evidence="2" type="ORF">JL102_19545</name>
</gene>
<evidence type="ECO:0000256" key="1">
    <source>
        <dbReference type="SAM" id="Coils"/>
    </source>
</evidence>
<dbReference type="EMBL" id="JAESIY010000012">
    <property type="protein sequence ID" value="MBL3658356.1"/>
    <property type="molecule type" value="Genomic_DNA"/>
</dbReference>
<organism evidence="2 3">
    <name type="scientific">Fulvivirga sediminis</name>
    <dbReference type="NCBI Taxonomy" id="2803949"/>
    <lineage>
        <taxon>Bacteria</taxon>
        <taxon>Pseudomonadati</taxon>
        <taxon>Bacteroidota</taxon>
        <taxon>Cytophagia</taxon>
        <taxon>Cytophagales</taxon>
        <taxon>Fulvivirgaceae</taxon>
        <taxon>Fulvivirga</taxon>
    </lineage>
</organism>
<dbReference type="Proteomes" id="UP000659388">
    <property type="component" value="Unassembled WGS sequence"/>
</dbReference>